<evidence type="ECO:0000256" key="13">
    <source>
        <dbReference type="ARBA" id="ARBA00023257"/>
    </source>
</evidence>
<protein>
    <submittedName>
        <fullName evidence="22">Uncharacterized protein</fullName>
    </submittedName>
</protein>
<evidence type="ECO:0000256" key="10">
    <source>
        <dbReference type="ARBA" id="ARBA00023157"/>
    </source>
</evidence>
<dbReference type="Pfam" id="PF02931">
    <property type="entry name" value="Neur_chan_LBD"/>
    <property type="match status" value="1"/>
</dbReference>
<keyword evidence="8 17" id="KW-0406">Ion transport</keyword>
<keyword evidence="15 17" id="KW-0407">Ion channel</keyword>
<dbReference type="SUPFAM" id="SSF90112">
    <property type="entry name" value="Neurotransmitter-gated ion-channel transmembrane pore"/>
    <property type="match status" value="1"/>
</dbReference>
<evidence type="ECO:0000256" key="16">
    <source>
        <dbReference type="ARBA" id="ARBA00034104"/>
    </source>
</evidence>
<proteinExistence type="inferred from homology"/>
<dbReference type="GO" id="GO:0004888">
    <property type="term" value="F:transmembrane signaling receptor activity"/>
    <property type="evidence" value="ECO:0007669"/>
    <property type="project" value="InterPro"/>
</dbReference>
<keyword evidence="4 17" id="KW-0812">Transmembrane</keyword>
<dbReference type="CDD" id="cd18997">
    <property type="entry name" value="LGIC_ECD_nAChR"/>
    <property type="match status" value="1"/>
</dbReference>
<dbReference type="FunFam" id="2.70.170.10:FF:000016">
    <property type="entry name" value="Nicotinic acetylcholine receptor subunit"/>
    <property type="match status" value="1"/>
</dbReference>
<organism evidence="21 22">
    <name type="scientific">Globodera rostochiensis</name>
    <name type="common">Golden nematode worm</name>
    <name type="synonym">Heterodera rostochiensis</name>
    <dbReference type="NCBI Taxonomy" id="31243"/>
    <lineage>
        <taxon>Eukaryota</taxon>
        <taxon>Metazoa</taxon>
        <taxon>Ecdysozoa</taxon>
        <taxon>Nematoda</taxon>
        <taxon>Chromadorea</taxon>
        <taxon>Rhabditida</taxon>
        <taxon>Tylenchina</taxon>
        <taxon>Tylenchomorpha</taxon>
        <taxon>Tylenchoidea</taxon>
        <taxon>Heteroderidae</taxon>
        <taxon>Heteroderinae</taxon>
        <taxon>Globodera</taxon>
    </lineage>
</organism>
<keyword evidence="13" id="KW-0628">Postsynaptic cell membrane</keyword>
<feature type="transmembrane region" description="Helical" evidence="17">
    <location>
        <begin position="270"/>
        <end position="288"/>
    </location>
</feature>
<sequence length="572" mass="64984">MKPPSPLFALAAVLLAFNCAFSPILASHDERRLYEDLLRDYNNNLERPVENHTKPVVVHLKVSLQQLIDVDEKNQIVHINAWLDYLWNDYKLRWDPTEYGNISNVRFPAGKIWKPDVLLYNSVDASFDSTFPTNMIVYNDGNVSWIPPGIFKISCKIDITWFPFDEQRCFFKFGSWTYSGSYVDLQPAEGGFDTSEYLPNGEWALPMTTVARTEKFYDCCPNEPYPDLTFYLHMRRRTLYYGFNLIMPCLLTTTMSLLGFTLPPEAGEKITLQITVLLSICFFLSILSEMSPPTSEAVPLLGLFFSSCMLIVTASTVFTVYVLNLHYRTPETHEMGPTARTLLLYWLPWLIRMERPGVVLCWETLPSLLPCSKVLHPKKHSESLIRNIKDCESGARTSIEIDQRVHQLLFGNGRTLELRRGASKSATGGGADSAAAFDSAGSAQQALLLTLQRIQRELRLITRRMTEADREGELSSNWKFAAMVRSMMFRGCLTNLETAAVGGKVPEFGLNERPFVGDDCKRAMYSREKKSIPLKEGEGEFKQSTESSPNKKKRPNFGQLKGPNGRHQRART</sequence>
<evidence type="ECO:0000256" key="18">
    <source>
        <dbReference type="SAM" id="MobiDB-lite"/>
    </source>
</evidence>
<keyword evidence="7" id="KW-0770">Synapse</keyword>
<dbReference type="SMR" id="A0A914HJX4"/>
<keyword evidence="10" id="KW-1015">Disulfide bond</keyword>
<keyword evidence="6 17" id="KW-1133">Transmembrane helix</keyword>
<evidence type="ECO:0000313" key="22">
    <source>
        <dbReference type="WBParaSite" id="Gr19_v10_g17561.t1"/>
    </source>
</evidence>
<dbReference type="PROSITE" id="PS00236">
    <property type="entry name" value="NEUROTR_ION_CHANNEL"/>
    <property type="match status" value="1"/>
</dbReference>
<feature type="region of interest" description="Disordered" evidence="18">
    <location>
        <begin position="527"/>
        <end position="572"/>
    </location>
</feature>
<comment type="caution">
    <text evidence="17">Lacks conserved residue(s) required for the propagation of feature annotation.</text>
</comment>
<keyword evidence="12" id="KW-0325">Glycoprotein</keyword>
<evidence type="ECO:0000256" key="9">
    <source>
        <dbReference type="ARBA" id="ARBA00023136"/>
    </source>
</evidence>
<comment type="similarity">
    <text evidence="1">Belongs to the ligand-gated ion channel (TC 1.A.9) family. Acetylcholine receptor (TC 1.A.9.1) subfamily.</text>
</comment>
<dbReference type="InterPro" id="IPR006201">
    <property type="entry name" value="Neur_channel"/>
</dbReference>
<evidence type="ECO:0000256" key="11">
    <source>
        <dbReference type="ARBA" id="ARBA00023170"/>
    </source>
</evidence>
<evidence type="ECO:0000256" key="15">
    <source>
        <dbReference type="ARBA" id="ARBA00023303"/>
    </source>
</evidence>
<dbReference type="FunFam" id="1.20.58.390:FF:000046">
    <property type="entry name" value="AcetylCholine Receptor"/>
    <property type="match status" value="1"/>
</dbReference>
<evidence type="ECO:0000259" key="20">
    <source>
        <dbReference type="Pfam" id="PF02932"/>
    </source>
</evidence>
<keyword evidence="11" id="KW-0675">Receptor</keyword>
<dbReference type="AlphaFoldDB" id="A0A914HJX4"/>
<dbReference type="InterPro" id="IPR036734">
    <property type="entry name" value="Neur_chan_lig-bd_sf"/>
</dbReference>
<dbReference type="InterPro" id="IPR002394">
    <property type="entry name" value="Nicotinic_acetylcholine_rcpt"/>
</dbReference>
<dbReference type="WBParaSite" id="Gr19_v10_g17561.t1">
    <property type="protein sequence ID" value="Gr19_v10_g17561.t1"/>
    <property type="gene ID" value="Gr19_v10_g17561"/>
</dbReference>
<dbReference type="InterPro" id="IPR036719">
    <property type="entry name" value="Neuro-gated_channel_TM_sf"/>
</dbReference>
<dbReference type="InterPro" id="IPR018000">
    <property type="entry name" value="Neurotransmitter_ion_chnl_CS"/>
</dbReference>
<keyword evidence="9 17" id="KW-0472">Membrane</keyword>
<evidence type="ECO:0000256" key="2">
    <source>
        <dbReference type="ARBA" id="ARBA00022448"/>
    </source>
</evidence>
<feature type="compositionally biased region" description="Basic and acidic residues" evidence="18">
    <location>
        <begin position="527"/>
        <end position="543"/>
    </location>
</feature>
<feature type="domain" description="Neurotransmitter-gated ion-channel transmembrane" evidence="20">
    <location>
        <begin position="245"/>
        <end position="484"/>
    </location>
</feature>
<comment type="subcellular location">
    <subcellularLocation>
        <location evidence="16">Postsynaptic cell membrane</location>
        <topology evidence="16">Multi-pass membrane protein</topology>
    </subcellularLocation>
</comment>
<accession>A0A914HJX4</accession>
<dbReference type="PRINTS" id="PR00252">
    <property type="entry name" value="NRIONCHANNEL"/>
</dbReference>
<dbReference type="InterPro" id="IPR006029">
    <property type="entry name" value="Neurotrans-gated_channel_TM"/>
</dbReference>
<keyword evidence="14" id="KW-1071">Ligand-gated ion channel</keyword>
<keyword evidence="2 17" id="KW-0813">Transport</keyword>
<dbReference type="Gene3D" id="2.70.170.10">
    <property type="entry name" value="Neurotransmitter-gated ion-channel ligand-binding domain"/>
    <property type="match status" value="1"/>
</dbReference>
<dbReference type="GO" id="GO:0045211">
    <property type="term" value="C:postsynaptic membrane"/>
    <property type="evidence" value="ECO:0007669"/>
    <property type="project" value="UniProtKB-SubCell"/>
</dbReference>
<evidence type="ECO:0000256" key="5">
    <source>
        <dbReference type="ARBA" id="ARBA00022729"/>
    </source>
</evidence>
<keyword evidence="21" id="KW-1185">Reference proteome</keyword>
<evidence type="ECO:0000256" key="7">
    <source>
        <dbReference type="ARBA" id="ARBA00023018"/>
    </source>
</evidence>
<evidence type="ECO:0000259" key="19">
    <source>
        <dbReference type="Pfam" id="PF02931"/>
    </source>
</evidence>
<dbReference type="CDD" id="cd19051">
    <property type="entry name" value="LGIC_TM_cation"/>
    <property type="match status" value="1"/>
</dbReference>
<dbReference type="Proteomes" id="UP000887572">
    <property type="component" value="Unplaced"/>
</dbReference>
<dbReference type="NCBIfam" id="TIGR00860">
    <property type="entry name" value="LIC"/>
    <property type="match status" value="1"/>
</dbReference>
<evidence type="ECO:0000256" key="1">
    <source>
        <dbReference type="ARBA" id="ARBA00009237"/>
    </source>
</evidence>
<dbReference type="GO" id="GO:0022848">
    <property type="term" value="F:acetylcholine-gated monoatomic cation-selective channel activity"/>
    <property type="evidence" value="ECO:0007669"/>
    <property type="project" value="InterPro"/>
</dbReference>
<dbReference type="PANTHER" id="PTHR18945">
    <property type="entry name" value="NEUROTRANSMITTER GATED ION CHANNEL"/>
    <property type="match status" value="1"/>
</dbReference>
<evidence type="ECO:0000256" key="4">
    <source>
        <dbReference type="ARBA" id="ARBA00022692"/>
    </source>
</evidence>
<name>A0A914HJX4_GLORO</name>
<feature type="transmembrane region" description="Helical" evidence="17">
    <location>
        <begin position="300"/>
        <end position="323"/>
    </location>
</feature>
<evidence type="ECO:0000256" key="6">
    <source>
        <dbReference type="ARBA" id="ARBA00022989"/>
    </source>
</evidence>
<dbReference type="PRINTS" id="PR00254">
    <property type="entry name" value="NICOTINICR"/>
</dbReference>
<dbReference type="SUPFAM" id="SSF63712">
    <property type="entry name" value="Nicotinic receptor ligand binding domain-like"/>
    <property type="match status" value="1"/>
</dbReference>
<keyword evidence="5 17" id="KW-0732">Signal</keyword>
<feature type="chain" id="PRO_5038173062" evidence="17">
    <location>
        <begin position="27"/>
        <end position="572"/>
    </location>
</feature>
<evidence type="ECO:0000256" key="14">
    <source>
        <dbReference type="ARBA" id="ARBA00023286"/>
    </source>
</evidence>
<reference evidence="22" key="1">
    <citation type="submission" date="2022-11" db="UniProtKB">
        <authorList>
            <consortium name="WormBaseParasite"/>
        </authorList>
    </citation>
    <scope>IDENTIFICATION</scope>
</reference>
<evidence type="ECO:0000256" key="12">
    <source>
        <dbReference type="ARBA" id="ARBA00023180"/>
    </source>
</evidence>
<dbReference type="InterPro" id="IPR006202">
    <property type="entry name" value="Neur_chan_lig-bd"/>
</dbReference>
<feature type="transmembrane region" description="Helical" evidence="17">
    <location>
        <begin position="239"/>
        <end position="258"/>
    </location>
</feature>
<evidence type="ECO:0000256" key="17">
    <source>
        <dbReference type="RuleBase" id="RU000687"/>
    </source>
</evidence>
<evidence type="ECO:0000256" key="3">
    <source>
        <dbReference type="ARBA" id="ARBA00022475"/>
    </source>
</evidence>
<dbReference type="Gene3D" id="1.20.58.390">
    <property type="entry name" value="Neurotransmitter-gated ion-channel transmembrane domain"/>
    <property type="match status" value="1"/>
</dbReference>
<keyword evidence="3" id="KW-1003">Cell membrane</keyword>
<feature type="signal peptide" evidence="17">
    <location>
        <begin position="1"/>
        <end position="26"/>
    </location>
</feature>
<evidence type="ECO:0000256" key="8">
    <source>
        <dbReference type="ARBA" id="ARBA00023065"/>
    </source>
</evidence>
<dbReference type="InterPro" id="IPR038050">
    <property type="entry name" value="Neuro_actylchol_rec"/>
</dbReference>
<dbReference type="Pfam" id="PF02932">
    <property type="entry name" value="Neur_chan_memb"/>
    <property type="match status" value="1"/>
</dbReference>
<feature type="domain" description="Neurotransmitter-gated ion-channel ligand-binding" evidence="19">
    <location>
        <begin position="30"/>
        <end position="238"/>
    </location>
</feature>
<evidence type="ECO:0000313" key="21">
    <source>
        <dbReference type="Proteomes" id="UP000887572"/>
    </source>
</evidence>